<name>A0A6P5KNB1_PHACI</name>
<accession>A0A6P5KNB1</accession>
<proteinExistence type="predicted"/>
<dbReference type="Proteomes" id="UP000515140">
    <property type="component" value="Unplaced"/>
</dbReference>
<protein>
    <submittedName>
        <fullName evidence="3">Leucine-rich repeat extensin-like protein 3</fullName>
    </submittedName>
</protein>
<evidence type="ECO:0000313" key="3">
    <source>
        <dbReference type="RefSeq" id="XP_020846424.1"/>
    </source>
</evidence>
<feature type="compositionally biased region" description="Pro residues" evidence="1">
    <location>
        <begin position="54"/>
        <end position="69"/>
    </location>
</feature>
<sequence>MAASPPPPLPPPEAPTFSPPRPSPPVQRYGPRTRSRAGPGVGVRLSSAHREPARPPCAHPVRVPFPRPHPVLSQGPGLPKPALEQTRCNELQPPRKLVLFRQALCRAALGERQRAPHACARNYEPRKSALRYLRLPEGV</sequence>
<keyword evidence="2" id="KW-1185">Reference proteome</keyword>
<gene>
    <name evidence="3" type="primary">LOC110211454</name>
</gene>
<reference evidence="3" key="1">
    <citation type="submission" date="2025-08" db="UniProtKB">
        <authorList>
            <consortium name="RefSeq"/>
        </authorList>
    </citation>
    <scope>IDENTIFICATION</scope>
    <source>
        <tissue evidence="3">Spleen</tissue>
    </source>
</reference>
<organism evidence="2 3">
    <name type="scientific">Phascolarctos cinereus</name>
    <name type="common">Koala</name>
    <dbReference type="NCBI Taxonomy" id="38626"/>
    <lineage>
        <taxon>Eukaryota</taxon>
        <taxon>Metazoa</taxon>
        <taxon>Chordata</taxon>
        <taxon>Craniata</taxon>
        <taxon>Vertebrata</taxon>
        <taxon>Euteleostomi</taxon>
        <taxon>Mammalia</taxon>
        <taxon>Metatheria</taxon>
        <taxon>Diprotodontia</taxon>
        <taxon>Phascolarctidae</taxon>
        <taxon>Phascolarctos</taxon>
    </lineage>
</organism>
<evidence type="ECO:0000256" key="1">
    <source>
        <dbReference type="SAM" id="MobiDB-lite"/>
    </source>
</evidence>
<evidence type="ECO:0000313" key="2">
    <source>
        <dbReference type="Proteomes" id="UP000515140"/>
    </source>
</evidence>
<dbReference type="RefSeq" id="XP_020846424.1">
    <property type="nucleotide sequence ID" value="XM_020990765.1"/>
</dbReference>
<dbReference type="GeneID" id="110211454"/>
<feature type="compositionally biased region" description="Pro residues" evidence="1">
    <location>
        <begin position="1"/>
        <end position="25"/>
    </location>
</feature>
<dbReference type="KEGG" id="pcw:110211454"/>
<feature type="region of interest" description="Disordered" evidence="1">
    <location>
        <begin position="1"/>
        <end position="83"/>
    </location>
</feature>
<dbReference type="InParanoid" id="A0A6P5KNB1"/>
<dbReference type="AlphaFoldDB" id="A0A6P5KNB1"/>